<dbReference type="InterPro" id="IPR000792">
    <property type="entry name" value="Tscrpt_reg_LuxR_C"/>
</dbReference>
<evidence type="ECO:0000259" key="6">
    <source>
        <dbReference type="PROSITE" id="PS50043"/>
    </source>
</evidence>
<dbReference type="OrthoDB" id="9808843at2"/>
<evidence type="ECO:0000256" key="5">
    <source>
        <dbReference type="PROSITE-ProRule" id="PRU00169"/>
    </source>
</evidence>
<dbReference type="GO" id="GO:0006355">
    <property type="term" value="P:regulation of DNA-templated transcription"/>
    <property type="evidence" value="ECO:0007669"/>
    <property type="project" value="InterPro"/>
</dbReference>
<keyword evidence="3 8" id="KW-0238">DNA-binding</keyword>
<dbReference type="Pfam" id="PF00196">
    <property type="entry name" value="GerE"/>
    <property type="match status" value="1"/>
</dbReference>
<dbReference type="GO" id="GO:0000160">
    <property type="term" value="P:phosphorelay signal transduction system"/>
    <property type="evidence" value="ECO:0007669"/>
    <property type="project" value="InterPro"/>
</dbReference>
<dbReference type="Pfam" id="PF00072">
    <property type="entry name" value="Response_reg"/>
    <property type="match status" value="1"/>
</dbReference>
<dbReference type="PANTHER" id="PTHR43214">
    <property type="entry name" value="TWO-COMPONENT RESPONSE REGULATOR"/>
    <property type="match status" value="1"/>
</dbReference>
<dbReference type="PRINTS" id="PR00038">
    <property type="entry name" value="HTHLUXR"/>
</dbReference>
<dbReference type="CDD" id="cd17535">
    <property type="entry name" value="REC_NarL-like"/>
    <property type="match status" value="1"/>
</dbReference>
<dbReference type="SUPFAM" id="SSF46894">
    <property type="entry name" value="C-terminal effector domain of the bipartite response regulators"/>
    <property type="match status" value="1"/>
</dbReference>
<keyword evidence="2" id="KW-0805">Transcription regulation</keyword>
<feature type="domain" description="Response regulatory" evidence="7">
    <location>
        <begin position="12"/>
        <end position="130"/>
    </location>
</feature>
<dbReference type="SMART" id="SM00448">
    <property type="entry name" value="REC"/>
    <property type="match status" value="1"/>
</dbReference>
<dbReference type="Gene3D" id="3.40.50.2300">
    <property type="match status" value="1"/>
</dbReference>
<keyword evidence="4" id="KW-0804">Transcription</keyword>
<dbReference type="AlphaFoldDB" id="A0A1W7D1C2"/>
<evidence type="ECO:0000256" key="1">
    <source>
        <dbReference type="ARBA" id="ARBA00022553"/>
    </source>
</evidence>
<dbReference type="KEGG" id="smao:CAG99_19925"/>
<evidence type="ECO:0000313" key="8">
    <source>
        <dbReference type="EMBL" id="ARQ70805.1"/>
    </source>
</evidence>
<evidence type="ECO:0000256" key="3">
    <source>
        <dbReference type="ARBA" id="ARBA00023125"/>
    </source>
</evidence>
<dbReference type="CDD" id="cd06170">
    <property type="entry name" value="LuxR_C_like"/>
    <property type="match status" value="1"/>
</dbReference>
<evidence type="ECO:0000256" key="2">
    <source>
        <dbReference type="ARBA" id="ARBA00023015"/>
    </source>
</evidence>
<keyword evidence="9" id="KW-1185">Reference proteome</keyword>
<dbReference type="InterPro" id="IPR039420">
    <property type="entry name" value="WalR-like"/>
</dbReference>
<dbReference type="EMBL" id="CP021121">
    <property type="protein sequence ID" value="ARQ70805.1"/>
    <property type="molecule type" value="Genomic_DNA"/>
</dbReference>
<dbReference type="Proteomes" id="UP000194218">
    <property type="component" value="Chromosome"/>
</dbReference>
<name>A0A1W7D1C2_9ACTN</name>
<dbReference type="InterPro" id="IPR001789">
    <property type="entry name" value="Sig_transdc_resp-reg_receiver"/>
</dbReference>
<gene>
    <name evidence="8" type="ORF">CAG99_19925</name>
</gene>
<evidence type="ECO:0000259" key="7">
    <source>
        <dbReference type="PROSITE" id="PS50110"/>
    </source>
</evidence>
<dbReference type="InterPro" id="IPR011006">
    <property type="entry name" value="CheY-like_superfamily"/>
</dbReference>
<keyword evidence="1 5" id="KW-0597">Phosphoprotein</keyword>
<evidence type="ECO:0000313" key="9">
    <source>
        <dbReference type="Proteomes" id="UP000194218"/>
    </source>
</evidence>
<dbReference type="PROSITE" id="PS50110">
    <property type="entry name" value="RESPONSE_REGULATORY"/>
    <property type="match status" value="1"/>
</dbReference>
<protein>
    <submittedName>
        <fullName evidence="8">DNA-binding response regulator</fullName>
    </submittedName>
</protein>
<sequence>MNGAGAAGGAVRVVVADDQDLVRAGLRVLLENDPLITVVGEAADGRAALAAVRELRPDVVLMDLRMPGMGGLDATAALRADERLAGTRVLILTTFDDDEDILAAVGLGAAGYLLKDAPSEELRRAVRTAAAGGNLLSPPIARRVMEHLARAPRPPEPDPRLAALTERELAVLVRVGHGDTNEEIAAVLHISPATARTYVSRVLAKLHARDRTALAVLAHRSGLVGPDGPAH</sequence>
<dbReference type="InterPro" id="IPR058245">
    <property type="entry name" value="NreC/VraR/RcsB-like_REC"/>
</dbReference>
<dbReference type="InterPro" id="IPR016032">
    <property type="entry name" value="Sig_transdc_resp-reg_C-effctor"/>
</dbReference>
<dbReference type="GO" id="GO:0003677">
    <property type="term" value="F:DNA binding"/>
    <property type="evidence" value="ECO:0007669"/>
    <property type="project" value="UniProtKB-KW"/>
</dbReference>
<feature type="domain" description="HTH luxR-type" evidence="6">
    <location>
        <begin position="157"/>
        <end position="222"/>
    </location>
</feature>
<dbReference type="RefSeq" id="WP_086160648.1">
    <property type="nucleotide sequence ID" value="NZ_CP021121.1"/>
</dbReference>
<evidence type="ECO:0000256" key="4">
    <source>
        <dbReference type="ARBA" id="ARBA00023163"/>
    </source>
</evidence>
<feature type="modified residue" description="4-aspartylphosphate" evidence="5">
    <location>
        <position position="63"/>
    </location>
</feature>
<reference evidence="8 9" key="1">
    <citation type="submission" date="2017-05" db="EMBL/GenBank/DDBJ databases">
        <title>Complete genome sequence of Streptomyces sp. SCSIO 03032 revealed the diverse biosynthetic pathways for its bioactive secondary metabolites.</title>
        <authorList>
            <person name="Ma L."/>
            <person name="Zhu Y."/>
            <person name="Zhang W."/>
            <person name="Zhang G."/>
            <person name="Tian X."/>
            <person name="Zhang S."/>
            <person name="Zhang C."/>
        </authorList>
    </citation>
    <scope>NUCLEOTIDE SEQUENCE [LARGE SCALE GENOMIC DNA]</scope>
    <source>
        <strain evidence="8 9">SCSIO 03032</strain>
    </source>
</reference>
<proteinExistence type="predicted"/>
<dbReference type="PANTHER" id="PTHR43214:SF24">
    <property type="entry name" value="TRANSCRIPTIONAL REGULATORY PROTEIN NARL-RELATED"/>
    <property type="match status" value="1"/>
</dbReference>
<dbReference type="SUPFAM" id="SSF52172">
    <property type="entry name" value="CheY-like"/>
    <property type="match status" value="1"/>
</dbReference>
<organism evidence="8 9">
    <name type="scientific">Streptomyces marincola</name>
    <dbReference type="NCBI Taxonomy" id="2878388"/>
    <lineage>
        <taxon>Bacteria</taxon>
        <taxon>Bacillati</taxon>
        <taxon>Actinomycetota</taxon>
        <taxon>Actinomycetes</taxon>
        <taxon>Kitasatosporales</taxon>
        <taxon>Streptomycetaceae</taxon>
        <taxon>Streptomyces</taxon>
    </lineage>
</organism>
<dbReference type="PROSITE" id="PS50043">
    <property type="entry name" value="HTH_LUXR_2"/>
    <property type="match status" value="1"/>
</dbReference>
<accession>A0A1W7D1C2</accession>
<dbReference type="SMART" id="SM00421">
    <property type="entry name" value="HTH_LUXR"/>
    <property type="match status" value="1"/>
</dbReference>